<dbReference type="InterPro" id="IPR036052">
    <property type="entry name" value="TrpB-like_PALP_sf"/>
</dbReference>
<sequence>MEAIDQADVIPGRAELAAAMERLAGKVRRTPTLDLPAGDLSPVPVTLKLEMLQHTGSFKARGALNAVLTAPAGTRSICAASGGNHGAAVAWAAARAGLPAHVFVPATVPAAKAALIEGYGATLHRIDGFYADALAASHAHAQEHGAHHVDAYDAPAVVAGQSTLGQELTEQIEPGRPVLVGCGGGGLFSGVSLALEGRNPVVAVEPAAAPTLTRTLEAGQVVDVDVSGVAVDSLGARRAGDIAAAVAQRLGSTTLLVPDEAIIQTQLYLWSNLRLAVEPGGATALAAVLSGESLGRHPVVVLSGANGPALR</sequence>
<name>A0ABP6ZBZ0_9ACTN</name>
<dbReference type="RefSeq" id="WP_231486323.1">
    <property type="nucleotide sequence ID" value="NZ_BAAAZO010000002.1"/>
</dbReference>
<accession>A0ABP6ZBZ0</accession>
<evidence type="ECO:0000256" key="1">
    <source>
        <dbReference type="ARBA" id="ARBA00001933"/>
    </source>
</evidence>
<comment type="caution">
    <text evidence="5">The sequence shown here is derived from an EMBL/GenBank/DDBJ whole genome shotgun (WGS) entry which is preliminary data.</text>
</comment>
<keyword evidence="6" id="KW-1185">Reference proteome</keyword>
<dbReference type="PROSITE" id="PS00165">
    <property type="entry name" value="DEHYDRATASE_SER_THR"/>
    <property type="match status" value="1"/>
</dbReference>
<evidence type="ECO:0000256" key="2">
    <source>
        <dbReference type="ARBA" id="ARBA00022898"/>
    </source>
</evidence>
<dbReference type="PANTHER" id="PTHR48078">
    <property type="entry name" value="THREONINE DEHYDRATASE, MITOCHONDRIAL-RELATED"/>
    <property type="match status" value="1"/>
</dbReference>
<organism evidence="5 6">
    <name type="scientific">Kineosporia mesophila</name>
    <dbReference type="NCBI Taxonomy" id="566012"/>
    <lineage>
        <taxon>Bacteria</taxon>
        <taxon>Bacillati</taxon>
        <taxon>Actinomycetota</taxon>
        <taxon>Actinomycetes</taxon>
        <taxon>Kineosporiales</taxon>
        <taxon>Kineosporiaceae</taxon>
        <taxon>Kineosporia</taxon>
    </lineage>
</organism>
<keyword evidence="3" id="KW-0456">Lyase</keyword>
<dbReference type="InterPro" id="IPR001926">
    <property type="entry name" value="TrpB-like_PALP"/>
</dbReference>
<evidence type="ECO:0000259" key="4">
    <source>
        <dbReference type="Pfam" id="PF00291"/>
    </source>
</evidence>
<evidence type="ECO:0000256" key="3">
    <source>
        <dbReference type="ARBA" id="ARBA00023239"/>
    </source>
</evidence>
<dbReference type="NCBIfam" id="NF006094">
    <property type="entry name" value="PRK08246.1"/>
    <property type="match status" value="1"/>
</dbReference>
<dbReference type="Pfam" id="PF00291">
    <property type="entry name" value="PALP"/>
    <property type="match status" value="1"/>
</dbReference>
<gene>
    <name evidence="5" type="ORF">GCM10022223_15770</name>
</gene>
<dbReference type="InterPro" id="IPR050147">
    <property type="entry name" value="Ser/Thr_Dehydratase"/>
</dbReference>
<reference evidence="6" key="1">
    <citation type="journal article" date="2019" name="Int. J. Syst. Evol. Microbiol.">
        <title>The Global Catalogue of Microorganisms (GCM) 10K type strain sequencing project: providing services to taxonomists for standard genome sequencing and annotation.</title>
        <authorList>
            <consortium name="The Broad Institute Genomics Platform"/>
            <consortium name="The Broad Institute Genome Sequencing Center for Infectious Disease"/>
            <person name="Wu L."/>
            <person name="Ma J."/>
        </authorList>
    </citation>
    <scope>NUCLEOTIDE SEQUENCE [LARGE SCALE GENOMIC DNA]</scope>
    <source>
        <strain evidence="6">JCM 16902</strain>
    </source>
</reference>
<keyword evidence="2" id="KW-0663">Pyridoxal phosphate</keyword>
<feature type="domain" description="Tryptophan synthase beta chain-like PALP" evidence="4">
    <location>
        <begin position="26"/>
        <end position="301"/>
    </location>
</feature>
<proteinExistence type="predicted"/>
<dbReference type="PANTHER" id="PTHR48078:SF6">
    <property type="entry name" value="L-THREONINE DEHYDRATASE CATABOLIC TDCB"/>
    <property type="match status" value="1"/>
</dbReference>
<dbReference type="Proteomes" id="UP001501074">
    <property type="component" value="Unassembled WGS sequence"/>
</dbReference>
<dbReference type="InterPro" id="IPR000634">
    <property type="entry name" value="Ser/Thr_deHydtase_PyrdxlP-BS"/>
</dbReference>
<comment type="cofactor">
    <cofactor evidence="1">
        <name>pyridoxal 5'-phosphate</name>
        <dbReference type="ChEBI" id="CHEBI:597326"/>
    </cofactor>
</comment>
<protein>
    <submittedName>
        <fullName evidence="5">Threonine/serine dehydratase</fullName>
    </submittedName>
</protein>
<dbReference type="Gene3D" id="3.40.50.1100">
    <property type="match status" value="2"/>
</dbReference>
<dbReference type="SUPFAM" id="SSF53686">
    <property type="entry name" value="Tryptophan synthase beta subunit-like PLP-dependent enzymes"/>
    <property type="match status" value="1"/>
</dbReference>
<evidence type="ECO:0000313" key="6">
    <source>
        <dbReference type="Proteomes" id="UP001501074"/>
    </source>
</evidence>
<evidence type="ECO:0000313" key="5">
    <source>
        <dbReference type="EMBL" id="GAA3600944.1"/>
    </source>
</evidence>
<dbReference type="EMBL" id="BAAAZO010000002">
    <property type="protein sequence ID" value="GAA3600944.1"/>
    <property type="molecule type" value="Genomic_DNA"/>
</dbReference>